<accession>A0AAJ5WDT8</accession>
<sequence length="97" mass="10704">MNRLNKLPLMAFALGLGFIVAMSSFKNKSTAANYFYNTSTLKWEALSPSVVEGMLPGNYQCEFSQTLKCTAETVTYTEAHPEGIPSGIVRDGEFEIQ</sequence>
<dbReference type="Proteomes" id="UP001214530">
    <property type="component" value="Chromosome"/>
</dbReference>
<reference evidence="1" key="1">
    <citation type="submission" date="2023-03" db="EMBL/GenBank/DDBJ databases">
        <title>Andean soil-derived lignocellulolytic bacterial consortium as a source of novel taxa and putative plastic-active enzymes.</title>
        <authorList>
            <person name="Diaz-Garcia L."/>
            <person name="Chuvochina M."/>
            <person name="Feuerriegel G."/>
            <person name="Bunk B."/>
            <person name="Sproer C."/>
            <person name="Streit W.R."/>
            <person name="Rodriguez L.M."/>
            <person name="Overmann J."/>
            <person name="Jimenez D.J."/>
        </authorList>
    </citation>
    <scope>NUCLEOTIDE SEQUENCE</scope>
    <source>
        <strain evidence="1">MAG 3858</strain>
    </source>
</reference>
<dbReference type="EMBL" id="CP119313">
    <property type="protein sequence ID" value="WEK21644.1"/>
    <property type="molecule type" value="Genomic_DNA"/>
</dbReference>
<evidence type="ECO:0000313" key="2">
    <source>
        <dbReference type="Proteomes" id="UP001214530"/>
    </source>
</evidence>
<organism evidence="1 2">
    <name type="scientific">Candidatus Pedobacter colombiensis</name>
    <dbReference type="NCBI Taxonomy" id="3121371"/>
    <lineage>
        <taxon>Bacteria</taxon>
        <taxon>Pseudomonadati</taxon>
        <taxon>Bacteroidota</taxon>
        <taxon>Sphingobacteriia</taxon>
        <taxon>Sphingobacteriales</taxon>
        <taxon>Sphingobacteriaceae</taxon>
        <taxon>Pedobacter</taxon>
    </lineage>
</organism>
<proteinExistence type="predicted"/>
<name>A0AAJ5WDT8_9SPHI</name>
<dbReference type="AlphaFoldDB" id="A0AAJ5WDT8"/>
<protein>
    <submittedName>
        <fullName evidence="1">Uncharacterized protein</fullName>
    </submittedName>
</protein>
<gene>
    <name evidence="1" type="ORF">P0Y49_10900</name>
</gene>
<evidence type="ECO:0000313" key="1">
    <source>
        <dbReference type="EMBL" id="WEK21644.1"/>
    </source>
</evidence>